<dbReference type="KEGG" id="sfh:SFHH103_04908"/>
<sequence>MRAKTAVMSDLLGYARKIAIVAKRDCPISRGAAETLTKVAGVARKIV</sequence>
<evidence type="ECO:0000313" key="1">
    <source>
        <dbReference type="EMBL" id="CCE99374.1"/>
    </source>
</evidence>
<dbReference type="EMBL" id="HE616899">
    <property type="protein sequence ID" value="CCE99374.1"/>
    <property type="molecule type" value="Genomic_DNA"/>
</dbReference>
<evidence type="ECO:0000313" key="2">
    <source>
        <dbReference type="Proteomes" id="UP000007735"/>
    </source>
</evidence>
<dbReference type="AlphaFoldDB" id="G9AE92"/>
<organism evidence="1 2">
    <name type="scientific">Sinorhizobium fredii (strain HH103)</name>
    <dbReference type="NCBI Taxonomy" id="1117943"/>
    <lineage>
        <taxon>Bacteria</taxon>
        <taxon>Pseudomonadati</taxon>
        <taxon>Pseudomonadota</taxon>
        <taxon>Alphaproteobacteria</taxon>
        <taxon>Hyphomicrobiales</taxon>
        <taxon>Rhizobiaceae</taxon>
        <taxon>Sinorhizobium/Ensifer group</taxon>
        <taxon>Sinorhizobium</taxon>
    </lineage>
</organism>
<name>G9AE92_SINF1</name>
<protein>
    <submittedName>
        <fullName evidence="1">Uncharacterized protein</fullName>
    </submittedName>
</protein>
<reference evidence="1 2" key="1">
    <citation type="journal article" date="2012" name="J. Bacteriol.">
        <title>Genome sequence of the soybean symbiont Sinorhizobium fredii HH103.</title>
        <authorList>
            <person name="Weidner S."/>
            <person name="Becker A."/>
            <person name="Bonilla I."/>
            <person name="Jaenicke S."/>
            <person name="Lloret J."/>
            <person name="Margaret I."/>
            <person name="Puhler A."/>
            <person name="Ruiz-Sainz J.E."/>
            <person name="Schneiker-Bekel S."/>
            <person name="Szczepanowski R."/>
            <person name="Vinardell J.M."/>
            <person name="Zehner S."/>
            <person name="Gottfert M."/>
        </authorList>
    </citation>
    <scope>NUCLEOTIDE SEQUENCE [LARGE SCALE GENOMIC DNA]</scope>
    <source>
        <strain evidence="1 2">HH103</strain>
        <plasmid evidence="2">pSfHH103e</plasmid>
    </source>
</reference>
<proteinExistence type="predicted"/>
<dbReference type="PATRIC" id="fig|380.5.peg.4454"/>
<geneLocation type="plasmid" evidence="1 2">
    <name>pSfHH103e</name>
</geneLocation>
<keyword evidence="1" id="KW-0614">Plasmid</keyword>
<dbReference type="HOGENOM" id="CLU_3172452_0_0_5"/>
<gene>
    <name evidence="1" type="ordered locus">SFHH103_04908</name>
</gene>
<accession>G9AE92</accession>
<dbReference type="Proteomes" id="UP000007735">
    <property type="component" value="Plasmid pSfHH103e"/>
</dbReference>